<keyword evidence="5" id="KW-1185">Reference proteome</keyword>
<dbReference type="EMBL" id="MSCL01000001">
    <property type="protein sequence ID" value="PQJ75147.1"/>
    <property type="molecule type" value="Genomic_DNA"/>
</dbReference>
<reference evidence="4 5" key="1">
    <citation type="submission" date="2016-12" db="EMBL/GenBank/DDBJ databases">
        <title>Trade-off between light-utilization and light-protection in marine flavobacteria.</title>
        <authorList>
            <person name="Kumagai Y."/>
            <person name="Yoshizawa S."/>
            <person name="Kogure K."/>
            <person name="Iwasaki W."/>
        </authorList>
    </citation>
    <scope>NUCLEOTIDE SEQUENCE [LARGE SCALE GENOMIC DNA]</scope>
    <source>
        <strain evidence="4 5">KCTC 22729</strain>
    </source>
</reference>
<evidence type="ECO:0000313" key="4">
    <source>
        <dbReference type="EMBL" id="PQJ75147.1"/>
    </source>
</evidence>
<dbReference type="Proteomes" id="UP000237608">
    <property type="component" value="Unassembled WGS sequence"/>
</dbReference>
<evidence type="ECO:0000256" key="2">
    <source>
        <dbReference type="SAM" id="MobiDB-lite"/>
    </source>
</evidence>
<keyword evidence="1" id="KW-0175">Coiled coil</keyword>
<evidence type="ECO:0000256" key="1">
    <source>
        <dbReference type="SAM" id="Coils"/>
    </source>
</evidence>
<comment type="caution">
    <text evidence="4">The sequence shown here is derived from an EMBL/GenBank/DDBJ whole genome shotgun (WGS) entry which is preliminary data.</text>
</comment>
<proteinExistence type="predicted"/>
<protein>
    <recommendedName>
        <fullName evidence="6">DUF4890 domain-containing protein</fullName>
    </recommendedName>
</protein>
<organism evidence="4 5">
    <name type="scientific">Polaribacter gangjinensis</name>
    <dbReference type="NCBI Taxonomy" id="574710"/>
    <lineage>
        <taxon>Bacteria</taxon>
        <taxon>Pseudomonadati</taxon>
        <taxon>Bacteroidota</taxon>
        <taxon>Flavobacteriia</taxon>
        <taxon>Flavobacteriales</taxon>
        <taxon>Flavobacteriaceae</taxon>
    </lineage>
</organism>
<feature type="coiled-coil region" evidence="1">
    <location>
        <begin position="66"/>
        <end position="120"/>
    </location>
</feature>
<name>A0A2S7WC33_9FLAO</name>
<dbReference type="AlphaFoldDB" id="A0A2S7WC33"/>
<evidence type="ECO:0000313" key="5">
    <source>
        <dbReference type="Proteomes" id="UP000237608"/>
    </source>
</evidence>
<accession>A0A2S7WC33</accession>
<evidence type="ECO:0000256" key="3">
    <source>
        <dbReference type="SAM" id="SignalP"/>
    </source>
</evidence>
<evidence type="ECO:0008006" key="6">
    <source>
        <dbReference type="Google" id="ProtNLM"/>
    </source>
</evidence>
<gene>
    <name evidence="4" type="ORF">BTO13_07755</name>
</gene>
<dbReference type="OrthoDB" id="956918at2"/>
<feature type="signal peptide" evidence="3">
    <location>
        <begin position="1"/>
        <end position="20"/>
    </location>
</feature>
<feature type="region of interest" description="Disordered" evidence="2">
    <location>
        <begin position="133"/>
        <end position="157"/>
    </location>
</feature>
<dbReference type="RefSeq" id="WP_105046289.1">
    <property type="nucleotide sequence ID" value="NZ_CP150662.1"/>
</dbReference>
<feature type="chain" id="PRO_5015635381" description="DUF4890 domain-containing protein" evidence="3">
    <location>
        <begin position="21"/>
        <end position="157"/>
    </location>
</feature>
<keyword evidence="3" id="KW-0732">Signal</keyword>
<sequence length="157" mass="18437">MKNLATLILLAIAVTFTANAQEKTAQKNKQNRPQFTVEQHTELTVKRMTLALDLNEKQQNQIKPLLMAQATQRKAAMEKIKKARENKQRPTDEEIFAMENQKLDNQIAMKNKMKEILTKEQFDKFEKMAKMRKMKGKKMMEARKGMKKRMHENEGKK</sequence>